<gene>
    <name evidence="1" type="ORF">ACFOSU_16275</name>
</gene>
<dbReference type="EMBL" id="JBHRSS010000008">
    <property type="protein sequence ID" value="MFC3105432.1"/>
    <property type="molecule type" value="Genomic_DNA"/>
</dbReference>
<name>A0ABV7EV48_9GAMM</name>
<dbReference type="Proteomes" id="UP001595462">
    <property type="component" value="Unassembled WGS sequence"/>
</dbReference>
<organism evidence="1 2">
    <name type="scientific">Salinisphaera aquimarina</name>
    <dbReference type="NCBI Taxonomy" id="2094031"/>
    <lineage>
        <taxon>Bacteria</taxon>
        <taxon>Pseudomonadati</taxon>
        <taxon>Pseudomonadota</taxon>
        <taxon>Gammaproteobacteria</taxon>
        <taxon>Salinisphaerales</taxon>
        <taxon>Salinisphaeraceae</taxon>
        <taxon>Salinisphaera</taxon>
    </lineage>
</organism>
<keyword evidence="2" id="KW-1185">Reference proteome</keyword>
<sequence>MSQHAPHPIDQSSVYHENVEATRQGATDAIHDVFRRARVNLYDEIRREQANGGRTAKALRTP</sequence>
<comment type="caution">
    <text evidence="1">The sequence shown here is derived from an EMBL/GenBank/DDBJ whole genome shotgun (WGS) entry which is preliminary data.</text>
</comment>
<dbReference type="RefSeq" id="WP_353250992.1">
    <property type="nucleotide sequence ID" value="NZ_JBHRSS010000008.1"/>
</dbReference>
<proteinExistence type="predicted"/>
<evidence type="ECO:0000313" key="1">
    <source>
        <dbReference type="EMBL" id="MFC3105432.1"/>
    </source>
</evidence>
<evidence type="ECO:0000313" key="2">
    <source>
        <dbReference type="Proteomes" id="UP001595462"/>
    </source>
</evidence>
<accession>A0ABV7EV48</accession>
<protein>
    <submittedName>
        <fullName evidence="1">Uncharacterized protein</fullName>
    </submittedName>
</protein>
<reference evidence="2" key="1">
    <citation type="journal article" date="2019" name="Int. J. Syst. Evol. Microbiol.">
        <title>The Global Catalogue of Microorganisms (GCM) 10K type strain sequencing project: providing services to taxonomists for standard genome sequencing and annotation.</title>
        <authorList>
            <consortium name="The Broad Institute Genomics Platform"/>
            <consortium name="The Broad Institute Genome Sequencing Center for Infectious Disease"/>
            <person name="Wu L."/>
            <person name="Ma J."/>
        </authorList>
    </citation>
    <scope>NUCLEOTIDE SEQUENCE [LARGE SCALE GENOMIC DNA]</scope>
    <source>
        <strain evidence="2">KCTC 52640</strain>
    </source>
</reference>